<accession>A0A090QH61</accession>
<dbReference type="Proteomes" id="UP000029226">
    <property type="component" value="Unassembled WGS sequence"/>
</dbReference>
<reference evidence="2 3" key="1">
    <citation type="journal article" date="2014" name="Genome Announc.">
        <title>Draft Genome Sequences of Marine Flavobacterium Nonlabens Strains NR17, NR24, NR27, NR32, NR33, and Ara13.</title>
        <authorList>
            <person name="Nakanishi M."/>
            <person name="Meirelles P."/>
            <person name="Suzuki R."/>
            <person name="Takatani N."/>
            <person name="Mino S."/>
            <person name="Suda W."/>
            <person name="Oshima K."/>
            <person name="Hattori M."/>
            <person name="Ohkuma M."/>
            <person name="Hosokawa M."/>
            <person name="Miyashita K."/>
            <person name="Thompson F.L."/>
            <person name="Niwa A."/>
            <person name="Sawabe T."/>
            <person name="Sawabe T."/>
        </authorList>
    </citation>
    <scope>NUCLEOTIDE SEQUENCE [LARGE SCALE GENOMIC DNA]</scope>
    <source>
        <strain evidence="3">JCM19314</strain>
    </source>
</reference>
<proteinExistence type="predicted"/>
<sequence>MFDGVQVATGTQVNEGLPPFYNAFFNPSFSFIELVKQTLVSFLQMILQTVLAAALFGILEILLAV</sequence>
<evidence type="ECO:0000313" key="2">
    <source>
        <dbReference type="EMBL" id="GAL01568.1"/>
    </source>
</evidence>
<keyword evidence="1" id="KW-0812">Transmembrane</keyword>
<name>A0A090QH61_NONUL</name>
<evidence type="ECO:0000256" key="1">
    <source>
        <dbReference type="SAM" id="Phobius"/>
    </source>
</evidence>
<comment type="caution">
    <text evidence="2">The sequence shown here is derived from an EMBL/GenBank/DDBJ whole genome shotgun (WGS) entry which is preliminary data.</text>
</comment>
<evidence type="ECO:0000313" key="3">
    <source>
        <dbReference type="Proteomes" id="UP000029226"/>
    </source>
</evidence>
<dbReference type="EMBL" id="BBMM01000011">
    <property type="protein sequence ID" value="GAL01568.1"/>
    <property type="molecule type" value="Genomic_DNA"/>
</dbReference>
<dbReference type="AlphaFoldDB" id="A0A090QH61"/>
<protein>
    <submittedName>
        <fullName evidence="2">Uncharacterized protein</fullName>
    </submittedName>
</protein>
<keyword evidence="1" id="KW-0472">Membrane</keyword>
<gene>
    <name evidence="2" type="ORF">JCM19314_1351</name>
</gene>
<organism evidence="2 3">
    <name type="scientific">Nonlabens ulvanivorans</name>
    <name type="common">Persicivirga ulvanivorans</name>
    <dbReference type="NCBI Taxonomy" id="906888"/>
    <lineage>
        <taxon>Bacteria</taxon>
        <taxon>Pseudomonadati</taxon>
        <taxon>Bacteroidota</taxon>
        <taxon>Flavobacteriia</taxon>
        <taxon>Flavobacteriales</taxon>
        <taxon>Flavobacteriaceae</taxon>
        <taxon>Nonlabens</taxon>
    </lineage>
</organism>
<keyword evidence="1" id="KW-1133">Transmembrane helix</keyword>
<feature type="transmembrane region" description="Helical" evidence="1">
    <location>
        <begin position="42"/>
        <end position="63"/>
    </location>
</feature>